<evidence type="ECO:0000256" key="2">
    <source>
        <dbReference type="ARBA" id="ARBA00023015"/>
    </source>
</evidence>
<accession>A0ABU5VVH9</accession>
<dbReference type="InterPro" id="IPR005119">
    <property type="entry name" value="LysR_subst-bd"/>
</dbReference>
<dbReference type="Gene3D" id="3.40.190.10">
    <property type="entry name" value="Periplasmic binding protein-like II"/>
    <property type="match status" value="1"/>
</dbReference>
<feature type="domain" description="HTH lysR-type" evidence="5">
    <location>
        <begin position="1"/>
        <end position="60"/>
    </location>
</feature>
<evidence type="ECO:0000313" key="7">
    <source>
        <dbReference type="Proteomes" id="UP001302274"/>
    </source>
</evidence>
<dbReference type="EMBL" id="JAYGJQ010000002">
    <property type="protein sequence ID" value="MEA9357051.1"/>
    <property type="molecule type" value="Genomic_DNA"/>
</dbReference>
<dbReference type="Proteomes" id="UP001302274">
    <property type="component" value="Unassembled WGS sequence"/>
</dbReference>
<dbReference type="InterPro" id="IPR000847">
    <property type="entry name" value="LysR_HTH_N"/>
</dbReference>
<dbReference type="Gene3D" id="1.10.10.10">
    <property type="entry name" value="Winged helix-like DNA-binding domain superfamily/Winged helix DNA-binding domain"/>
    <property type="match status" value="1"/>
</dbReference>
<dbReference type="InterPro" id="IPR036390">
    <property type="entry name" value="WH_DNA-bd_sf"/>
</dbReference>
<dbReference type="Pfam" id="PF00126">
    <property type="entry name" value="HTH_1"/>
    <property type="match status" value="1"/>
</dbReference>
<protein>
    <submittedName>
        <fullName evidence="6">LysR family transcriptional regulator</fullName>
    </submittedName>
</protein>
<evidence type="ECO:0000259" key="5">
    <source>
        <dbReference type="PROSITE" id="PS50931"/>
    </source>
</evidence>
<keyword evidence="4" id="KW-0804">Transcription</keyword>
<keyword evidence="2" id="KW-0805">Transcription regulation</keyword>
<comment type="caution">
    <text evidence="6">The sequence shown here is derived from an EMBL/GenBank/DDBJ whole genome shotgun (WGS) entry which is preliminary data.</text>
</comment>
<dbReference type="PRINTS" id="PR00039">
    <property type="entry name" value="HTHLYSR"/>
</dbReference>
<dbReference type="PANTHER" id="PTHR30126:SF40">
    <property type="entry name" value="HTH-TYPE TRANSCRIPTIONAL REGULATOR GLTR"/>
    <property type="match status" value="1"/>
</dbReference>
<keyword evidence="3" id="KW-0238">DNA-binding</keyword>
<name>A0ABU5VVH9_9BACT</name>
<gene>
    <name evidence="6" type="ORF">SHI21_12575</name>
</gene>
<dbReference type="PANTHER" id="PTHR30126">
    <property type="entry name" value="HTH-TYPE TRANSCRIPTIONAL REGULATOR"/>
    <property type="match status" value="1"/>
</dbReference>
<evidence type="ECO:0000256" key="4">
    <source>
        <dbReference type="ARBA" id="ARBA00023163"/>
    </source>
</evidence>
<evidence type="ECO:0000256" key="1">
    <source>
        <dbReference type="ARBA" id="ARBA00009437"/>
    </source>
</evidence>
<dbReference type="SUPFAM" id="SSF46785">
    <property type="entry name" value="Winged helix' DNA-binding domain"/>
    <property type="match status" value="1"/>
</dbReference>
<evidence type="ECO:0000256" key="3">
    <source>
        <dbReference type="ARBA" id="ARBA00023125"/>
    </source>
</evidence>
<proteinExistence type="inferred from homology"/>
<organism evidence="6 7">
    <name type="scientific">Bacteriovorax antarcticus</name>
    <dbReference type="NCBI Taxonomy" id="3088717"/>
    <lineage>
        <taxon>Bacteria</taxon>
        <taxon>Pseudomonadati</taxon>
        <taxon>Bdellovibrionota</taxon>
        <taxon>Bacteriovoracia</taxon>
        <taxon>Bacteriovoracales</taxon>
        <taxon>Bacteriovoracaceae</taxon>
        <taxon>Bacteriovorax</taxon>
    </lineage>
</organism>
<comment type="similarity">
    <text evidence="1">Belongs to the LysR transcriptional regulatory family.</text>
</comment>
<dbReference type="Pfam" id="PF03466">
    <property type="entry name" value="LysR_substrate"/>
    <property type="match status" value="1"/>
</dbReference>
<dbReference type="CDD" id="cd05466">
    <property type="entry name" value="PBP2_LTTR_substrate"/>
    <property type="match status" value="1"/>
</dbReference>
<dbReference type="SUPFAM" id="SSF53850">
    <property type="entry name" value="Periplasmic binding protein-like II"/>
    <property type="match status" value="1"/>
</dbReference>
<sequence length="284" mass="32240">MSLLHPNLVAFMAVVERKTVQDAAKKIGLTQTGVTQRIRSLEKELQTTLFIRSRTGMRLTTEGESLHRYCQSASELEGQLVFQSTQQEIRLTISGPSSLMRSRVIPSVSTILKKYPFLRVQFDLMDLQSAIYKLKSGSSQIVLVRSGVVSLEMDSKMMKAEKYLLVGPVAWKKRTIKDIVKTETIIDFDENDNYTFEFLEKFHLSSETKSSRHFVNNTDALASMISLEAGYSVLAEDQALELIKRHELIDLMPGKFLDLSDICLAWYPRPEMAGYFKDILAALK</sequence>
<keyword evidence="7" id="KW-1185">Reference proteome</keyword>
<dbReference type="RefSeq" id="WP_323576945.1">
    <property type="nucleotide sequence ID" value="NZ_JAYGJQ010000002.1"/>
</dbReference>
<dbReference type="PROSITE" id="PS50931">
    <property type="entry name" value="HTH_LYSR"/>
    <property type="match status" value="1"/>
</dbReference>
<evidence type="ECO:0000313" key="6">
    <source>
        <dbReference type="EMBL" id="MEA9357051.1"/>
    </source>
</evidence>
<dbReference type="InterPro" id="IPR036388">
    <property type="entry name" value="WH-like_DNA-bd_sf"/>
</dbReference>
<reference evidence="6 7" key="1">
    <citation type="submission" date="2023-11" db="EMBL/GenBank/DDBJ databases">
        <title>A Novel Polar Bacteriovorax (B. antarcticus) Isolated from the Biocrust in Antarctica.</title>
        <authorList>
            <person name="Mun W."/>
            <person name="Choi S.Y."/>
            <person name="Mitchell R.J."/>
        </authorList>
    </citation>
    <scope>NUCLEOTIDE SEQUENCE [LARGE SCALE GENOMIC DNA]</scope>
    <source>
        <strain evidence="6 7">PP10</strain>
    </source>
</reference>